<protein>
    <submittedName>
        <fullName evidence="2">Uncharacterized protein</fullName>
    </submittedName>
</protein>
<sequence length="95" mass="11161">MITSMLDLLVELDREVGGDSDAFNYERENYFSWIHGQQKHAHAWSDKDEELSVSDHMEAFIRIFTEKEMVESSQGSIVYRSRTFSNAYHLKKIDL</sequence>
<organism evidence="1 2">
    <name type="scientific">Panagrolaimus sp. JU765</name>
    <dbReference type="NCBI Taxonomy" id="591449"/>
    <lineage>
        <taxon>Eukaryota</taxon>
        <taxon>Metazoa</taxon>
        <taxon>Ecdysozoa</taxon>
        <taxon>Nematoda</taxon>
        <taxon>Chromadorea</taxon>
        <taxon>Rhabditida</taxon>
        <taxon>Tylenchina</taxon>
        <taxon>Panagrolaimomorpha</taxon>
        <taxon>Panagrolaimoidea</taxon>
        <taxon>Panagrolaimidae</taxon>
        <taxon>Panagrolaimus</taxon>
    </lineage>
</organism>
<name>A0AC34QKF3_9BILA</name>
<dbReference type="WBParaSite" id="JU765_v2.g17144.t1">
    <property type="protein sequence ID" value="JU765_v2.g17144.t1"/>
    <property type="gene ID" value="JU765_v2.g17144"/>
</dbReference>
<evidence type="ECO:0000313" key="2">
    <source>
        <dbReference type="WBParaSite" id="JU765_v2.g17144.t1"/>
    </source>
</evidence>
<evidence type="ECO:0000313" key="1">
    <source>
        <dbReference type="Proteomes" id="UP000887576"/>
    </source>
</evidence>
<dbReference type="Proteomes" id="UP000887576">
    <property type="component" value="Unplaced"/>
</dbReference>
<accession>A0AC34QKF3</accession>
<reference evidence="2" key="1">
    <citation type="submission" date="2022-11" db="UniProtKB">
        <authorList>
            <consortium name="WormBaseParasite"/>
        </authorList>
    </citation>
    <scope>IDENTIFICATION</scope>
</reference>
<proteinExistence type="predicted"/>